<evidence type="ECO:0000313" key="1">
    <source>
        <dbReference type="EMBL" id="EEY20085.1"/>
    </source>
</evidence>
<dbReference type="GeneID" id="9534935"/>
<protein>
    <submittedName>
        <fullName evidence="1">Fungal specific transcription factor domain-containing protein</fullName>
    </submittedName>
</protein>
<gene>
    <name evidence="1" type="ORF">VDBG_06194</name>
</gene>
<dbReference type="KEGG" id="val:VDBG_06194"/>
<dbReference type="AlphaFoldDB" id="C9SMS0"/>
<dbReference type="Proteomes" id="UP000008698">
    <property type="component" value="Unassembled WGS sequence"/>
</dbReference>
<dbReference type="HOGENOM" id="CLU_3360027_0_0_1"/>
<proteinExistence type="predicted"/>
<sequence length="36" mass="3902">MRGNTPTVATIEALVIMSASEAAFTVMLEDDFIVAW</sequence>
<reference evidence="2" key="1">
    <citation type="journal article" date="2011" name="PLoS Pathog.">
        <title>Comparative genomics yields insights into niche adaptation of plant vascular wilt pathogens.</title>
        <authorList>
            <person name="Klosterman S.J."/>
            <person name="Subbarao K.V."/>
            <person name="Kang S."/>
            <person name="Veronese P."/>
            <person name="Gold S.E."/>
            <person name="Thomma B.P.H.J."/>
            <person name="Chen Z."/>
            <person name="Henrissat B."/>
            <person name="Lee Y.-H."/>
            <person name="Park J."/>
            <person name="Garcia-Pedrajas M.D."/>
            <person name="Barbara D.J."/>
            <person name="Anchieta A."/>
            <person name="de Jonge R."/>
            <person name="Santhanam P."/>
            <person name="Maruthachalam K."/>
            <person name="Atallah Z."/>
            <person name="Amyotte S.G."/>
            <person name="Paz Z."/>
            <person name="Inderbitzin P."/>
            <person name="Hayes R.J."/>
            <person name="Heiman D.I."/>
            <person name="Young S."/>
            <person name="Zeng Q."/>
            <person name="Engels R."/>
            <person name="Galagan J."/>
            <person name="Cuomo C.A."/>
            <person name="Dobinson K.F."/>
            <person name="Ma L.-J."/>
        </authorList>
    </citation>
    <scope>NUCLEOTIDE SEQUENCE [LARGE SCALE GENOMIC DNA]</scope>
    <source>
        <strain evidence="2">VaMs.102 / ATCC MYA-4576 / FGSC 10136</strain>
    </source>
</reference>
<organism evidence="2">
    <name type="scientific">Verticillium alfalfae (strain VaMs.102 / ATCC MYA-4576 / FGSC 10136)</name>
    <name type="common">Verticillium wilt of alfalfa</name>
    <name type="synonym">Verticillium albo-atrum</name>
    <dbReference type="NCBI Taxonomy" id="526221"/>
    <lineage>
        <taxon>Eukaryota</taxon>
        <taxon>Fungi</taxon>
        <taxon>Dikarya</taxon>
        <taxon>Ascomycota</taxon>
        <taxon>Pezizomycotina</taxon>
        <taxon>Sordariomycetes</taxon>
        <taxon>Hypocreomycetidae</taxon>
        <taxon>Glomerellales</taxon>
        <taxon>Plectosphaerellaceae</taxon>
        <taxon>Verticillium</taxon>
    </lineage>
</organism>
<name>C9SMS0_VERA1</name>
<dbReference type="EMBL" id="DS985220">
    <property type="protein sequence ID" value="EEY20085.1"/>
    <property type="molecule type" value="Genomic_DNA"/>
</dbReference>
<evidence type="ECO:0000313" key="2">
    <source>
        <dbReference type="Proteomes" id="UP000008698"/>
    </source>
</evidence>
<accession>C9SMS0</accession>
<keyword evidence="2" id="KW-1185">Reference proteome</keyword>
<dbReference type="RefSeq" id="XP_003003752.1">
    <property type="nucleotide sequence ID" value="XM_003003706.1"/>
</dbReference>